<dbReference type="PANTHER" id="PTHR42824">
    <property type="entry name" value="GLUTAMINE AMIDOTRANSFERASE"/>
    <property type="match status" value="1"/>
</dbReference>
<dbReference type="CDD" id="cd01908">
    <property type="entry name" value="YafJ"/>
    <property type="match status" value="1"/>
</dbReference>
<name>A0A931J946_9BURK</name>
<dbReference type="PROSITE" id="PS51278">
    <property type="entry name" value="GATASE_TYPE_2"/>
    <property type="match status" value="1"/>
</dbReference>
<keyword evidence="1 3" id="KW-0315">Glutamine amidotransferase</keyword>
<dbReference type="SUPFAM" id="SSF56235">
    <property type="entry name" value="N-terminal nucleophile aminohydrolases (Ntn hydrolases)"/>
    <property type="match status" value="1"/>
</dbReference>
<dbReference type="InterPro" id="IPR026869">
    <property type="entry name" value="EgtC-like"/>
</dbReference>
<gene>
    <name evidence="3" type="ORF">I7X39_15875</name>
</gene>
<evidence type="ECO:0000259" key="2">
    <source>
        <dbReference type="PROSITE" id="PS51278"/>
    </source>
</evidence>
<sequence length="251" mass="27967">MCQLMGMNANVPTDVMFSFAGLAQRAEEHKDGFGIAFFEDKGLRLFVDPASARHSVLAEAVQRYPIHSEVVIAHIRKATQGRVALENTHPFQRELWGRYWVAAHNGNLVDYQPRLHGAFRPVGDTDSERAFCWLMQELAKAHCQVPSVAELTLTLRELLPEVAAFGTFNLLLSNGQALWAHCSTHLHLLERRHPFGPTHLADADLSVDFAAHTRETDRVALLATQPLTRDEPWQALAPGELVVLQGGVRVV</sequence>
<dbReference type="EMBL" id="JAEDAK010000011">
    <property type="protein sequence ID" value="MBH9578370.1"/>
    <property type="molecule type" value="Genomic_DNA"/>
</dbReference>
<dbReference type="Gene3D" id="3.60.20.10">
    <property type="entry name" value="Glutamine Phosphoribosylpyrophosphate, subunit 1, domain 1"/>
    <property type="match status" value="1"/>
</dbReference>
<protein>
    <submittedName>
        <fullName evidence="3">Class II glutamine amidotransferase</fullName>
    </submittedName>
</protein>
<dbReference type="RefSeq" id="WP_198112138.1">
    <property type="nucleotide sequence ID" value="NZ_JAEDAK010000011.1"/>
</dbReference>
<accession>A0A931J946</accession>
<feature type="domain" description="Glutamine amidotransferase type-2" evidence="2">
    <location>
        <begin position="2"/>
        <end position="247"/>
    </location>
</feature>
<dbReference type="PANTHER" id="PTHR42824:SF1">
    <property type="entry name" value="GLUTAMINE AMIDOTRANSFERASE YAFJ-RELATED"/>
    <property type="match status" value="1"/>
</dbReference>
<dbReference type="Pfam" id="PF13230">
    <property type="entry name" value="GATase_4"/>
    <property type="match status" value="1"/>
</dbReference>
<evidence type="ECO:0000313" key="4">
    <source>
        <dbReference type="Proteomes" id="UP000613266"/>
    </source>
</evidence>
<comment type="caution">
    <text evidence="3">The sequence shown here is derived from an EMBL/GenBank/DDBJ whole genome shotgun (WGS) entry which is preliminary data.</text>
</comment>
<organism evidence="3 4">
    <name type="scientific">Inhella proteolytica</name>
    <dbReference type="NCBI Taxonomy" id="2795029"/>
    <lineage>
        <taxon>Bacteria</taxon>
        <taxon>Pseudomonadati</taxon>
        <taxon>Pseudomonadota</taxon>
        <taxon>Betaproteobacteria</taxon>
        <taxon>Burkholderiales</taxon>
        <taxon>Sphaerotilaceae</taxon>
        <taxon>Inhella</taxon>
    </lineage>
</organism>
<dbReference type="AlphaFoldDB" id="A0A931J946"/>
<evidence type="ECO:0000256" key="1">
    <source>
        <dbReference type="ARBA" id="ARBA00022962"/>
    </source>
</evidence>
<reference evidence="3" key="1">
    <citation type="submission" date="2020-12" db="EMBL/GenBank/DDBJ databases">
        <title>The genome sequence of Inhella sp. 1Y17.</title>
        <authorList>
            <person name="Liu Y."/>
        </authorList>
    </citation>
    <scope>NUCLEOTIDE SEQUENCE</scope>
    <source>
        <strain evidence="3">1Y17</strain>
    </source>
</reference>
<keyword evidence="4" id="KW-1185">Reference proteome</keyword>
<evidence type="ECO:0000313" key="3">
    <source>
        <dbReference type="EMBL" id="MBH9578370.1"/>
    </source>
</evidence>
<dbReference type="InterPro" id="IPR029055">
    <property type="entry name" value="Ntn_hydrolases_N"/>
</dbReference>
<dbReference type="Proteomes" id="UP000613266">
    <property type="component" value="Unassembled WGS sequence"/>
</dbReference>
<proteinExistence type="predicted"/>
<dbReference type="InterPro" id="IPR017932">
    <property type="entry name" value="GATase_2_dom"/>
</dbReference>